<sequence length="260" mass="27271">MFYAFTICSYLLTLVVAQNNATGEIVPLLRQGNLVTSILPLFNATIGPLTITYPRGIVNYGNNLTLQSVTYAPTLQFTAEAAYPSAQYTRESPLTDDYLGTDIVVAMIDPDAPMPSNPTSAQIRHWLVADVSPSSSAVNLTSGNVLSAYRSPSPPVGSAPHRYTFVLLRQPSSQVVSLMNQTATSNFNLTQFILGNALTIVSANYFNASATPASSTAAPAASASRATTSGVATVISTSGSAQDYALSIGSLLIFAVSCAL</sequence>
<dbReference type="Proteomes" id="UP000013776">
    <property type="component" value="Unassembled WGS sequence"/>
</dbReference>
<organism evidence="2 3">
    <name type="scientific">Taphrina deformans (strain PYCC 5710 / ATCC 11124 / CBS 356.35 / IMI 108563 / JCM 9778 / NBRC 8474)</name>
    <name type="common">Peach leaf curl fungus</name>
    <name type="synonym">Lalaria deformans</name>
    <dbReference type="NCBI Taxonomy" id="1097556"/>
    <lineage>
        <taxon>Eukaryota</taxon>
        <taxon>Fungi</taxon>
        <taxon>Dikarya</taxon>
        <taxon>Ascomycota</taxon>
        <taxon>Taphrinomycotina</taxon>
        <taxon>Taphrinomycetes</taxon>
        <taxon>Taphrinales</taxon>
        <taxon>Taphrinaceae</taxon>
        <taxon>Taphrina</taxon>
    </lineage>
</organism>
<evidence type="ECO:0008006" key="4">
    <source>
        <dbReference type="Google" id="ProtNLM"/>
    </source>
</evidence>
<evidence type="ECO:0000313" key="3">
    <source>
        <dbReference type="Proteomes" id="UP000013776"/>
    </source>
</evidence>
<dbReference type="InterPro" id="IPR036610">
    <property type="entry name" value="PEBP-like_sf"/>
</dbReference>
<dbReference type="AlphaFoldDB" id="R4XF35"/>
<reference evidence="2 3" key="1">
    <citation type="journal article" date="2013" name="MBio">
        <title>Genome sequencing of the plant pathogen Taphrina deformans, the causal agent of peach leaf curl.</title>
        <authorList>
            <person name="Cisse O.H."/>
            <person name="Almeida J.M.G.C.F."/>
            <person name="Fonseca A."/>
            <person name="Kumar A.A."/>
            <person name="Salojaervi J."/>
            <person name="Overmyer K."/>
            <person name="Hauser P.M."/>
            <person name="Pagni M."/>
        </authorList>
    </citation>
    <scope>NUCLEOTIDE SEQUENCE [LARGE SCALE GENOMIC DNA]</scope>
    <source>
        <strain evidence="3">PYCC 5710 / ATCC 11124 / CBS 356.35 / IMI 108563 / JCM 9778 / NBRC 8474</strain>
    </source>
</reference>
<dbReference type="InterPro" id="IPR008914">
    <property type="entry name" value="PEBP"/>
</dbReference>
<name>R4XF35_TAPDE</name>
<accession>R4XF35</accession>
<feature type="chain" id="PRO_5004382064" description="PEBP-like protein" evidence="1">
    <location>
        <begin position="18"/>
        <end position="260"/>
    </location>
</feature>
<dbReference type="PANTHER" id="PTHR11362">
    <property type="entry name" value="PHOSPHATIDYLETHANOLAMINE-BINDING PROTEIN"/>
    <property type="match status" value="1"/>
</dbReference>
<dbReference type="SUPFAM" id="SSF49777">
    <property type="entry name" value="PEBP-like"/>
    <property type="match status" value="1"/>
</dbReference>
<comment type="caution">
    <text evidence="2">The sequence shown here is derived from an EMBL/GenBank/DDBJ whole genome shotgun (WGS) entry which is preliminary data.</text>
</comment>
<keyword evidence="3" id="KW-1185">Reference proteome</keyword>
<evidence type="ECO:0000313" key="2">
    <source>
        <dbReference type="EMBL" id="CCG84391.1"/>
    </source>
</evidence>
<gene>
    <name evidence="2" type="ORF">TAPDE_004844</name>
</gene>
<dbReference type="eggNOG" id="KOG3346">
    <property type="taxonomic scope" value="Eukaryota"/>
</dbReference>
<proteinExistence type="predicted"/>
<protein>
    <recommendedName>
        <fullName evidence="4">PEBP-like protein</fullName>
    </recommendedName>
</protein>
<dbReference type="OrthoDB" id="2506647at2759"/>
<dbReference type="Pfam" id="PF01161">
    <property type="entry name" value="PBP"/>
    <property type="match status" value="1"/>
</dbReference>
<dbReference type="VEuPathDB" id="FungiDB:TAPDE_004844"/>
<keyword evidence="1" id="KW-0732">Signal</keyword>
<dbReference type="InterPro" id="IPR035810">
    <property type="entry name" value="PEBP_euk"/>
</dbReference>
<dbReference type="Gene3D" id="3.90.280.10">
    <property type="entry name" value="PEBP-like"/>
    <property type="match status" value="1"/>
</dbReference>
<evidence type="ECO:0000256" key="1">
    <source>
        <dbReference type="SAM" id="SignalP"/>
    </source>
</evidence>
<dbReference type="CDD" id="cd00866">
    <property type="entry name" value="PEBP_euk"/>
    <property type="match status" value="1"/>
</dbReference>
<dbReference type="STRING" id="1097556.R4XF35"/>
<feature type="signal peptide" evidence="1">
    <location>
        <begin position="1"/>
        <end position="17"/>
    </location>
</feature>
<dbReference type="PANTHER" id="PTHR11362:SF82">
    <property type="entry name" value="PHOSPHATIDYLETHANOLAMINE-BINDING PROTEIN 4"/>
    <property type="match status" value="1"/>
</dbReference>
<dbReference type="EMBL" id="CAHR02000230">
    <property type="protein sequence ID" value="CCG84391.1"/>
    <property type="molecule type" value="Genomic_DNA"/>
</dbReference>